<dbReference type="Proteomes" id="UP001159427">
    <property type="component" value="Unassembled WGS sequence"/>
</dbReference>
<evidence type="ECO:0000256" key="10">
    <source>
        <dbReference type="ARBA" id="ARBA00038150"/>
    </source>
</evidence>
<name>A0ABN8M0I2_9CNID</name>
<dbReference type="EMBL" id="CALNXI010000181">
    <property type="protein sequence ID" value="CAH3021399.1"/>
    <property type="molecule type" value="Genomic_DNA"/>
</dbReference>
<keyword evidence="4" id="KW-0808">Transferase</keyword>
<evidence type="ECO:0000256" key="4">
    <source>
        <dbReference type="ARBA" id="ARBA00022679"/>
    </source>
</evidence>
<evidence type="ECO:0000256" key="8">
    <source>
        <dbReference type="ARBA" id="ARBA00023136"/>
    </source>
</evidence>
<comment type="caution">
    <text evidence="11">The sequence shown here is derived from an EMBL/GenBank/DDBJ whole genome shotgun (WGS) entry which is preliminary data.</text>
</comment>
<keyword evidence="7" id="KW-1133">Transmembrane helix</keyword>
<dbReference type="PANTHER" id="PTHR19297">
    <property type="entry name" value="GLYCOSYLTRANSFERASE 14 FAMILY MEMBER"/>
    <property type="match status" value="1"/>
</dbReference>
<evidence type="ECO:0000256" key="6">
    <source>
        <dbReference type="ARBA" id="ARBA00022968"/>
    </source>
</evidence>
<evidence type="ECO:0000256" key="7">
    <source>
        <dbReference type="ARBA" id="ARBA00022989"/>
    </source>
</evidence>
<proteinExistence type="inferred from homology"/>
<keyword evidence="3" id="KW-0328">Glycosyltransferase</keyword>
<gene>
    <name evidence="11" type="ORF">PEVE_00011269</name>
</gene>
<dbReference type="InterPro" id="IPR003406">
    <property type="entry name" value="Glyco_trans_14"/>
</dbReference>
<comment type="subcellular location">
    <subcellularLocation>
        <location evidence="1">Membrane</location>
        <topology evidence="1">Single-pass type II membrane protein</topology>
    </subcellularLocation>
</comment>
<comment type="pathway">
    <text evidence="2">Protein modification; protein glycosylation.</text>
</comment>
<evidence type="ECO:0000256" key="1">
    <source>
        <dbReference type="ARBA" id="ARBA00004606"/>
    </source>
</evidence>
<protein>
    <submittedName>
        <fullName evidence="11">Uncharacterized protein</fullName>
    </submittedName>
</protein>
<dbReference type="Pfam" id="PF02485">
    <property type="entry name" value="Branch"/>
    <property type="match status" value="1"/>
</dbReference>
<evidence type="ECO:0000256" key="9">
    <source>
        <dbReference type="ARBA" id="ARBA00023180"/>
    </source>
</evidence>
<evidence type="ECO:0000256" key="5">
    <source>
        <dbReference type="ARBA" id="ARBA00022692"/>
    </source>
</evidence>
<keyword evidence="9" id="KW-0325">Glycoprotein</keyword>
<keyword evidence="5" id="KW-0812">Transmembrane</keyword>
<evidence type="ECO:0000256" key="3">
    <source>
        <dbReference type="ARBA" id="ARBA00022676"/>
    </source>
</evidence>
<accession>A0ABN8M0I2</accession>
<organism evidence="11 12">
    <name type="scientific">Porites evermanni</name>
    <dbReference type="NCBI Taxonomy" id="104178"/>
    <lineage>
        <taxon>Eukaryota</taxon>
        <taxon>Metazoa</taxon>
        <taxon>Cnidaria</taxon>
        <taxon>Anthozoa</taxon>
        <taxon>Hexacorallia</taxon>
        <taxon>Scleractinia</taxon>
        <taxon>Fungiina</taxon>
        <taxon>Poritidae</taxon>
        <taxon>Porites</taxon>
    </lineage>
</organism>
<keyword evidence="8" id="KW-0472">Membrane</keyword>
<evidence type="ECO:0000256" key="2">
    <source>
        <dbReference type="ARBA" id="ARBA00004922"/>
    </source>
</evidence>
<evidence type="ECO:0000313" key="11">
    <source>
        <dbReference type="EMBL" id="CAH3021399.1"/>
    </source>
</evidence>
<keyword evidence="6" id="KW-0735">Signal-anchor</keyword>
<comment type="similarity">
    <text evidence="10">Belongs to the glycosyltransferase 14 family.</text>
</comment>
<keyword evidence="12" id="KW-1185">Reference proteome</keyword>
<dbReference type="PANTHER" id="PTHR19297:SF191">
    <property type="entry name" value="PROTEIN XYLOSYLTRANSFERASE"/>
    <property type="match status" value="1"/>
</dbReference>
<sequence>MRLRTKRYIIWLCVVLLGTYIICLQMCQYCKRNRKEPKTWSECQVIVAKGSSCFSSFLEDWICVSEKPRDEDVFSNYIGKDCEDIRRKQFPHPTPTQEEKDFPIAYAMVAFTNANLAEKVLQSIYMPHNIYCIHVDVKSSEAFRYAMWAMSSCFDNVFLTTKTVDLIWAHVSTLYAQRNCLSDLMESPVQWKYFMHISGQELPLYQNAEIVRALVNLNGFNNIESFAIPKGNWPRMLYSHRVEVVKGADFHSRYKWSRTDIAKGPAPWGIQLKKGSNFVALTREAANFILHNKVAIDFLSWLNDTESPDEAFYSSLQQHPGFPGGIRGEQPEWILRAVSWEDENTCYGRWVRNVCWVTVRDLTWILGSYFRNRIFVTKIPFDYREDLVKCLAIARSTRKYGQVFNFSLN</sequence>
<reference evidence="11 12" key="1">
    <citation type="submission" date="2022-05" db="EMBL/GenBank/DDBJ databases">
        <authorList>
            <consortium name="Genoscope - CEA"/>
            <person name="William W."/>
        </authorList>
    </citation>
    <scope>NUCLEOTIDE SEQUENCE [LARGE SCALE GENOMIC DNA]</scope>
</reference>
<evidence type="ECO:0000313" key="12">
    <source>
        <dbReference type="Proteomes" id="UP001159427"/>
    </source>
</evidence>